<dbReference type="InterPro" id="IPR027417">
    <property type="entry name" value="P-loop_NTPase"/>
</dbReference>
<protein>
    <recommendedName>
        <fullName evidence="3">Aminobenzoate synthetase</fullName>
    </recommendedName>
</protein>
<gene>
    <name evidence="1" type="ORF">CXR34_09700</name>
</gene>
<evidence type="ECO:0008006" key="3">
    <source>
        <dbReference type="Google" id="ProtNLM"/>
    </source>
</evidence>
<dbReference type="SUPFAM" id="SSF52540">
    <property type="entry name" value="P-loop containing nucleoside triphosphate hydrolases"/>
    <property type="match status" value="1"/>
</dbReference>
<evidence type="ECO:0000313" key="2">
    <source>
        <dbReference type="Proteomes" id="UP000233276"/>
    </source>
</evidence>
<dbReference type="Gene3D" id="3.40.50.300">
    <property type="entry name" value="P-loop containing nucleotide triphosphate hydrolases"/>
    <property type="match status" value="1"/>
</dbReference>
<evidence type="ECO:0000313" key="1">
    <source>
        <dbReference type="EMBL" id="AUG29696.1"/>
    </source>
</evidence>
<dbReference type="NCBIfam" id="NF005115">
    <property type="entry name" value="PRK06547.1"/>
    <property type="match status" value="1"/>
</dbReference>
<organism evidence="1 2">
    <name type="scientific">Microbacterium hominis</name>
    <dbReference type="NCBI Taxonomy" id="162426"/>
    <lineage>
        <taxon>Bacteria</taxon>
        <taxon>Bacillati</taxon>
        <taxon>Actinomycetota</taxon>
        <taxon>Actinomycetes</taxon>
        <taxon>Micrococcales</taxon>
        <taxon>Microbacteriaceae</taxon>
        <taxon>Microbacterium</taxon>
    </lineage>
</organism>
<accession>A0A2K9DR27</accession>
<dbReference type="KEGG" id="mhos:CXR34_09700"/>
<dbReference type="EMBL" id="CP025299">
    <property type="protein sequence ID" value="AUG29696.1"/>
    <property type="molecule type" value="Genomic_DNA"/>
</dbReference>
<dbReference type="RefSeq" id="WP_101306256.1">
    <property type="nucleotide sequence ID" value="NZ_CP025299.1"/>
</dbReference>
<sequence length="196" mass="21232">MHSSAEHAHSDEVDAALDDAVTLVERAVVALPPGALPIVLIDGRSGAGKSTVAARVRARWAGPVTMIGLDELYPGWDGLAEGAEIARTRILEPLASGRAAHWNRWDWVRDAPGDGVVTPAFVPLILEGSGVLTPASAPLAPVRLWLESAEPGRRDRALARDGDTYRPHWQRWARQEEAHLCAHHPRDLATIRVDVP</sequence>
<reference evidence="1 2" key="1">
    <citation type="submission" date="2017-12" db="EMBL/GenBank/DDBJ databases">
        <title>Isolation and characterization of estrogens degradatiion strain Microbacterium hominis SJTG1.</title>
        <authorList>
            <person name="Xiong W."/>
            <person name="Yin C."/>
            <person name="Zheng D."/>
            <person name="Liang R."/>
        </authorList>
    </citation>
    <scope>NUCLEOTIDE SEQUENCE [LARGE SCALE GENOMIC DNA]</scope>
    <source>
        <strain evidence="1 2">SJTG1</strain>
    </source>
</reference>
<proteinExistence type="predicted"/>
<dbReference type="AlphaFoldDB" id="A0A2K9DR27"/>
<dbReference type="Proteomes" id="UP000233276">
    <property type="component" value="Chromosome"/>
</dbReference>
<name>A0A2K9DR27_9MICO</name>